<evidence type="ECO:0000256" key="1">
    <source>
        <dbReference type="ARBA" id="ARBA00022884"/>
    </source>
</evidence>
<dbReference type="InterPro" id="IPR006630">
    <property type="entry name" value="La_HTH"/>
</dbReference>
<feature type="domain" description="HTH La-type RNA-binding" evidence="3">
    <location>
        <begin position="49"/>
        <end position="146"/>
    </location>
</feature>
<protein>
    <recommendedName>
        <fullName evidence="3">HTH La-type RNA-binding domain-containing protein</fullName>
    </recommendedName>
</protein>
<dbReference type="SMART" id="SM00715">
    <property type="entry name" value="LA"/>
    <property type="match status" value="1"/>
</dbReference>
<accession>A0A5P1E0C6</accession>
<dbReference type="InterPro" id="IPR036390">
    <property type="entry name" value="WH_DNA-bd_sf"/>
</dbReference>
<organism evidence="4 5">
    <name type="scientific">Asparagus officinalis</name>
    <name type="common">Garden asparagus</name>
    <dbReference type="NCBI Taxonomy" id="4686"/>
    <lineage>
        <taxon>Eukaryota</taxon>
        <taxon>Viridiplantae</taxon>
        <taxon>Streptophyta</taxon>
        <taxon>Embryophyta</taxon>
        <taxon>Tracheophyta</taxon>
        <taxon>Spermatophyta</taxon>
        <taxon>Magnoliopsida</taxon>
        <taxon>Liliopsida</taxon>
        <taxon>Asparagales</taxon>
        <taxon>Asparagaceae</taxon>
        <taxon>Asparagoideae</taxon>
        <taxon>Asparagus</taxon>
    </lineage>
</organism>
<dbReference type="GO" id="GO:0003723">
    <property type="term" value="F:RNA binding"/>
    <property type="evidence" value="ECO:0007669"/>
    <property type="project" value="UniProtKB-UniRule"/>
</dbReference>
<dbReference type="InterPro" id="IPR045180">
    <property type="entry name" value="La_dom_prot"/>
</dbReference>
<evidence type="ECO:0000313" key="4">
    <source>
        <dbReference type="EMBL" id="ONK55849.1"/>
    </source>
</evidence>
<proteinExistence type="predicted"/>
<evidence type="ECO:0000259" key="3">
    <source>
        <dbReference type="PROSITE" id="PS50961"/>
    </source>
</evidence>
<dbReference type="Pfam" id="PF05383">
    <property type="entry name" value="La"/>
    <property type="match status" value="1"/>
</dbReference>
<dbReference type="PANTHER" id="PTHR22792:SF132">
    <property type="entry name" value="LA-RELATED PROTEIN 1"/>
    <property type="match status" value="1"/>
</dbReference>
<dbReference type="OrthoDB" id="340227at2759"/>
<evidence type="ECO:0000313" key="5">
    <source>
        <dbReference type="Proteomes" id="UP000243459"/>
    </source>
</evidence>
<dbReference type="InterPro" id="IPR036388">
    <property type="entry name" value="WH-like_DNA-bd_sf"/>
</dbReference>
<evidence type="ECO:0000256" key="2">
    <source>
        <dbReference type="PROSITE-ProRule" id="PRU00332"/>
    </source>
</evidence>
<dbReference type="CDD" id="cd07323">
    <property type="entry name" value="LAM"/>
    <property type="match status" value="1"/>
</dbReference>
<dbReference type="Proteomes" id="UP000243459">
    <property type="component" value="Chromosome 10"/>
</dbReference>
<dbReference type="PROSITE" id="PS50961">
    <property type="entry name" value="HTH_LA"/>
    <property type="match status" value="1"/>
</dbReference>
<dbReference type="OMA" id="GWVHISI"/>
<dbReference type="PANTHER" id="PTHR22792">
    <property type="entry name" value="LUPUS LA PROTEIN-RELATED"/>
    <property type="match status" value="1"/>
</dbReference>
<keyword evidence="5" id="KW-1185">Reference proteome</keyword>
<dbReference type="AlphaFoldDB" id="A0A5P1E0C6"/>
<reference evidence="5" key="1">
    <citation type="journal article" date="2017" name="Nat. Commun.">
        <title>The asparagus genome sheds light on the origin and evolution of a young Y chromosome.</title>
        <authorList>
            <person name="Harkess A."/>
            <person name="Zhou J."/>
            <person name="Xu C."/>
            <person name="Bowers J.E."/>
            <person name="Van der Hulst R."/>
            <person name="Ayyampalayam S."/>
            <person name="Mercati F."/>
            <person name="Riccardi P."/>
            <person name="McKain M.R."/>
            <person name="Kakrana A."/>
            <person name="Tang H."/>
            <person name="Ray J."/>
            <person name="Groenendijk J."/>
            <person name="Arikit S."/>
            <person name="Mathioni S.M."/>
            <person name="Nakano M."/>
            <person name="Shan H."/>
            <person name="Telgmann-Rauber A."/>
            <person name="Kanno A."/>
            <person name="Yue Z."/>
            <person name="Chen H."/>
            <person name="Li W."/>
            <person name="Chen Y."/>
            <person name="Xu X."/>
            <person name="Zhang Y."/>
            <person name="Luo S."/>
            <person name="Chen H."/>
            <person name="Gao J."/>
            <person name="Mao Z."/>
            <person name="Pires J.C."/>
            <person name="Luo M."/>
            <person name="Kudrna D."/>
            <person name="Wing R.A."/>
            <person name="Meyers B.C."/>
            <person name="Yi K."/>
            <person name="Kong H."/>
            <person name="Lavrijsen P."/>
            <person name="Sunseri F."/>
            <person name="Falavigna A."/>
            <person name="Ye Y."/>
            <person name="Leebens-Mack J.H."/>
            <person name="Chen G."/>
        </authorList>
    </citation>
    <scope>NUCLEOTIDE SEQUENCE [LARGE SCALE GENOMIC DNA]</scope>
    <source>
        <strain evidence="5">cv. DH0086</strain>
    </source>
</reference>
<name>A0A5P1E0C6_ASPOF</name>
<dbReference type="EMBL" id="CM007390">
    <property type="protein sequence ID" value="ONK55849.1"/>
    <property type="molecule type" value="Genomic_DNA"/>
</dbReference>
<dbReference type="GO" id="GO:0005737">
    <property type="term" value="C:cytoplasm"/>
    <property type="evidence" value="ECO:0007669"/>
    <property type="project" value="UniProtKB-ARBA"/>
</dbReference>
<gene>
    <name evidence="4" type="ORF">A4U43_C10F1600</name>
</gene>
<keyword evidence="1 2" id="KW-0694">RNA-binding</keyword>
<dbReference type="Gene3D" id="1.10.10.10">
    <property type="entry name" value="Winged helix-like DNA-binding domain superfamily/Winged helix DNA-binding domain"/>
    <property type="match status" value="1"/>
</dbReference>
<dbReference type="SUPFAM" id="SSF46785">
    <property type="entry name" value="Winged helix' DNA-binding domain"/>
    <property type="match status" value="1"/>
</dbReference>
<dbReference type="Gramene" id="ONK55849">
    <property type="protein sequence ID" value="ONK55849"/>
    <property type="gene ID" value="A4U43_C10F1600"/>
</dbReference>
<sequence length="160" mass="18561">MSPSIMRPPLRPFPGNPMGFHDVPHPIYIMPQPPSVPFVPYQVPNAMFFPALDSLRAQLLHQIEYYFSDQNLSKDEFLRRHMDDQGWVPISVIARFNRVALLTNQLMQLTNNIQQFILETMRLSTVVEVQGEKIRRRNVWGNYLLTDGVATRLTNLNIRG</sequence>